<evidence type="ECO:0000313" key="3">
    <source>
        <dbReference type="Proteomes" id="UP000178023"/>
    </source>
</evidence>
<evidence type="ECO:0000259" key="1">
    <source>
        <dbReference type="Pfam" id="PF12146"/>
    </source>
</evidence>
<dbReference type="SUPFAM" id="SSF53474">
    <property type="entry name" value="alpha/beta-Hydrolases"/>
    <property type="match status" value="1"/>
</dbReference>
<accession>A0A1F8F4X9</accession>
<organism evidence="2 3">
    <name type="scientific">Candidatus Yanofskybacteria bacterium RIFCSPHIGHO2_01_FULL_45_42</name>
    <dbReference type="NCBI Taxonomy" id="1802671"/>
    <lineage>
        <taxon>Bacteria</taxon>
        <taxon>Candidatus Yanofskyibacteriota</taxon>
    </lineage>
</organism>
<reference evidence="2 3" key="1">
    <citation type="journal article" date="2016" name="Nat. Commun.">
        <title>Thousands of microbial genomes shed light on interconnected biogeochemical processes in an aquifer system.</title>
        <authorList>
            <person name="Anantharaman K."/>
            <person name="Brown C.T."/>
            <person name="Hug L.A."/>
            <person name="Sharon I."/>
            <person name="Castelle C.J."/>
            <person name="Probst A.J."/>
            <person name="Thomas B.C."/>
            <person name="Singh A."/>
            <person name="Wilkins M.J."/>
            <person name="Karaoz U."/>
            <person name="Brodie E.L."/>
            <person name="Williams K.H."/>
            <person name="Hubbard S.S."/>
            <person name="Banfield J.F."/>
        </authorList>
    </citation>
    <scope>NUCLEOTIDE SEQUENCE [LARGE SCALE GENOMIC DNA]</scope>
</reference>
<proteinExistence type="predicted"/>
<feature type="domain" description="Serine aminopeptidase S33" evidence="1">
    <location>
        <begin position="48"/>
        <end position="141"/>
    </location>
</feature>
<dbReference type="Pfam" id="PF12146">
    <property type="entry name" value="Hydrolase_4"/>
    <property type="match status" value="1"/>
</dbReference>
<dbReference type="Gene3D" id="3.40.50.1820">
    <property type="entry name" value="alpha/beta hydrolase"/>
    <property type="match status" value="1"/>
</dbReference>
<dbReference type="Proteomes" id="UP000178023">
    <property type="component" value="Unassembled WGS sequence"/>
</dbReference>
<comment type="caution">
    <text evidence="2">The sequence shown here is derived from an EMBL/GenBank/DDBJ whole genome shotgun (WGS) entry which is preliminary data.</text>
</comment>
<dbReference type="EMBL" id="MGJL01000020">
    <property type="protein sequence ID" value="OGN07718.1"/>
    <property type="molecule type" value="Genomic_DNA"/>
</dbReference>
<dbReference type="AlphaFoldDB" id="A0A1F8F4X9"/>
<sequence>MTFTELLFNLPADPTSKCKISVLRPIWDSPILIWSYGGSPGFSQRHPSFVKFKRQVAEAGVMMATYDYRGMCGDRDFCSTSLETRINDLMGVYWLIRSHYPNSRLVLGGNSMGGYTTIASLPYIGRESAIVLLAPAAYHWQAKYATFGPQFSEIIRRNESWKDSDAFPLLDRVVTPTLFIYCQDDEVIPPDITDRYIRTVHLDKSEIAFLPGGHKVFAEEIRVSTLANMIISFLKNSLLFP</sequence>
<name>A0A1F8F4X9_9BACT</name>
<dbReference type="InterPro" id="IPR022742">
    <property type="entry name" value="Hydrolase_4"/>
</dbReference>
<dbReference type="InterPro" id="IPR029058">
    <property type="entry name" value="AB_hydrolase_fold"/>
</dbReference>
<protein>
    <recommendedName>
        <fullName evidence="1">Serine aminopeptidase S33 domain-containing protein</fullName>
    </recommendedName>
</protein>
<evidence type="ECO:0000313" key="2">
    <source>
        <dbReference type="EMBL" id="OGN07718.1"/>
    </source>
</evidence>
<gene>
    <name evidence="2" type="ORF">A2750_03830</name>
</gene>